<evidence type="ECO:0000313" key="1">
    <source>
        <dbReference type="EMBL" id="GIX90565.1"/>
    </source>
</evidence>
<accession>A0AAV4P065</accession>
<proteinExistence type="predicted"/>
<evidence type="ECO:0000313" key="2">
    <source>
        <dbReference type="Proteomes" id="UP001054945"/>
    </source>
</evidence>
<sequence length="151" mass="17433">MRVVQLPLIMSVTRTHDKWVALVDRKIAPLTEKENSTNNNCERFLLLKRYSSEARKRSRFIGSVGVFSGAEGCHKMKDTEELADIKLSMREGKCHVQQNGRRVKRLFGDILSNPPYPFNGREQKIFSAWRDSKIRMLNYKRVASNPYISSG</sequence>
<organism evidence="1 2">
    <name type="scientific">Caerostris extrusa</name>
    <name type="common">Bark spider</name>
    <name type="synonym">Caerostris bankana</name>
    <dbReference type="NCBI Taxonomy" id="172846"/>
    <lineage>
        <taxon>Eukaryota</taxon>
        <taxon>Metazoa</taxon>
        <taxon>Ecdysozoa</taxon>
        <taxon>Arthropoda</taxon>
        <taxon>Chelicerata</taxon>
        <taxon>Arachnida</taxon>
        <taxon>Araneae</taxon>
        <taxon>Araneomorphae</taxon>
        <taxon>Entelegynae</taxon>
        <taxon>Araneoidea</taxon>
        <taxon>Araneidae</taxon>
        <taxon>Caerostris</taxon>
    </lineage>
</organism>
<dbReference type="Proteomes" id="UP001054945">
    <property type="component" value="Unassembled WGS sequence"/>
</dbReference>
<protein>
    <submittedName>
        <fullName evidence="1">Uncharacterized protein</fullName>
    </submittedName>
</protein>
<name>A0AAV4P065_CAEEX</name>
<dbReference type="EMBL" id="BPLR01003948">
    <property type="protein sequence ID" value="GIX90565.1"/>
    <property type="molecule type" value="Genomic_DNA"/>
</dbReference>
<keyword evidence="2" id="KW-1185">Reference proteome</keyword>
<dbReference type="AlphaFoldDB" id="A0AAV4P065"/>
<gene>
    <name evidence="1" type="ORF">CEXT_60661</name>
</gene>
<comment type="caution">
    <text evidence="1">The sequence shown here is derived from an EMBL/GenBank/DDBJ whole genome shotgun (WGS) entry which is preliminary data.</text>
</comment>
<reference evidence="1 2" key="1">
    <citation type="submission" date="2021-06" db="EMBL/GenBank/DDBJ databases">
        <title>Caerostris extrusa draft genome.</title>
        <authorList>
            <person name="Kono N."/>
            <person name="Arakawa K."/>
        </authorList>
    </citation>
    <scope>NUCLEOTIDE SEQUENCE [LARGE SCALE GENOMIC DNA]</scope>
</reference>